<reference evidence="2" key="2">
    <citation type="submission" date="2023-06" db="EMBL/GenBank/DDBJ databases">
        <authorList>
            <person name="Ma L."/>
            <person name="Liu K.-W."/>
            <person name="Li Z."/>
            <person name="Hsiao Y.-Y."/>
            <person name="Qi Y."/>
            <person name="Fu T."/>
            <person name="Tang G."/>
            <person name="Zhang D."/>
            <person name="Sun W.-H."/>
            <person name="Liu D.-K."/>
            <person name="Li Y."/>
            <person name="Chen G.-Z."/>
            <person name="Liu X.-D."/>
            <person name="Liao X.-Y."/>
            <person name="Jiang Y.-T."/>
            <person name="Yu X."/>
            <person name="Hao Y."/>
            <person name="Huang J."/>
            <person name="Zhao X.-W."/>
            <person name="Ke S."/>
            <person name="Chen Y.-Y."/>
            <person name="Wu W.-L."/>
            <person name="Hsu J.-L."/>
            <person name="Lin Y.-F."/>
            <person name="Huang M.-D."/>
            <person name="Li C.-Y."/>
            <person name="Huang L."/>
            <person name="Wang Z.-W."/>
            <person name="Zhao X."/>
            <person name="Zhong W.-Y."/>
            <person name="Peng D.-H."/>
            <person name="Ahmad S."/>
            <person name="Lan S."/>
            <person name="Zhang J.-S."/>
            <person name="Tsai W.-C."/>
            <person name="Van De Peer Y."/>
            <person name="Liu Z.-J."/>
        </authorList>
    </citation>
    <scope>NUCLEOTIDE SEQUENCE</scope>
    <source>
        <strain evidence="2">CP</strain>
        <tissue evidence="2">Leaves</tissue>
    </source>
</reference>
<evidence type="ECO:0000256" key="1">
    <source>
        <dbReference type="SAM" id="MobiDB-lite"/>
    </source>
</evidence>
<keyword evidence="3" id="KW-1185">Reference proteome</keyword>
<dbReference type="Proteomes" id="UP001180020">
    <property type="component" value="Unassembled WGS sequence"/>
</dbReference>
<feature type="compositionally biased region" description="Basic residues" evidence="1">
    <location>
        <begin position="53"/>
        <end position="72"/>
    </location>
</feature>
<evidence type="ECO:0000313" key="2">
    <source>
        <dbReference type="EMBL" id="KAK1317485.1"/>
    </source>
</evidence>
<reference evidence="2" key="1">
    <citation type="journal article" date="2023" name="Nat. Commun.">
        <title>Diploid and tetraploid genomes of Acorus and the evolution of monocots.</title>
        <authorList>
            <person name="Ma L."/>
            <person name="Liu K.W."/>
            <person name="Li Z."/>
            <person name="Hsiao Y.Y."/>
            <person name="Qi Y."/>
            <person name="Fu T."/>
            <person name="Tang G.D."/>
            <person name="Zhang D."/>
            <person name="Sun W.H."/>
            <person name="Liu D.K."/>
            <person name="Li Y."/>
            <person name="Chen G.Z."/>
            <person name="Liu X.D."/>
            <person name="Liao X.Y."/>
            <person name="Jiang Y.T."/>
            <person name="Yu X."/>
            <person name="Hao Y."/>
            <person name="Huang J."/>
            <person name="Zhao X.W."/>
            <person name="Ke S."/>
            <person name="Chen Y.Y."/>
            <person name="Wu W.L."/>
            <person name="Hsu J.L."/>
            <person name="Lin Y.F."/>
            <person name="Huang M.D."/>
            <person name="Li C.Y."/>
            <person name="Huang L."/>
            <person name="Wang Z.W."/>
            <person name="Zhao X."/>
            <person name="Zhong W.Y."/>
            <person name="Peng D.H."/>
            <person name="Ahmad S."/>
            <person name="Lan S."/>
            <person name="Zhang J.S."/>
            <person name="Tsai W.C."/>
            <person name="Van de Peer Y."/>
            <person name="Liu Z.J."/>
        </authorList>
    </citation>
    <scope>NUCLEOTIDE SEQUENCE</scope>
    <source>
        <strain evidence="2">CP</strain>
    </source>
</reference>
<sequence>MDGARSMSPSVAVVICRRERLDFDAEECIAMMGPRKPCPDVYGRRERALSSRTGHRKRSPGRTFHRKHVEDG</sequence>
<dbReference type="EMBL" id="JAUJYO010000005">
    <property type="protein sequence ID" value="KAK1317485.1"/>
    <property type="molecule type" value="Genomic_DNA"/>
</dbReference>
<protein>
    <submittedName>
        <fullName evidence="2">Uncharacterized protein</fullName>
    </submittedName>
</protein>
<proteinExistence type="predicted"/>
<gene>
    <name evidence="2" type="ORF">QJS10_CPA05g02194</name>
</gene>
<accession>A0AAV9EVK0</accession>
<dbReference type="AlphaFoldDB" id="A0AAV9EVK0"/>
<feature type="region of interest" description="Disordered" evidence="1">
    <location>
        <begin position="42"/>
        <end position="72"/>
    </location>
</feature>
<organism evidence="2 3">
    <name type="scientific">Acorus calamus</name>
    <name type="common">Sweet flag</name>
    <dbReference type="NCBI Taxonomy" id="4465"/>
    <lineage>
        <taxon>Eukaryota</taxon>
        <taxon>Viridiplantae</taxon>
        <taxon>Streptophyta</taxon>
        <taxon>Embryophyta</taxon>
        <taxon>Tracheophyta</taxon>
        <taxon>Spermatophyta</taxon>
        <taxon>Magnoliopsida</taxon>
        <taxon>Liliopsida</taxon>
        <taxon>Acoraceae</taxon>
        <taxon>Acorus</taxon>
    </lineage>
</organism>
<evidence type="ECO:0000313" key="3">
    <source>
        <dbReference type="Proteomes" id="UP001180020"/>
    </source>
</evidence>
<comment type="caution">
    <text evidence="2">The sequence shown here is derived from an EMBL/GenBank/DDBJ whole genome shotgun (WGS) entry which is preliminary data.</text>
</comment>
<name>A0AAV9EVK0_ACOCL</name>